<protein>
    <submittedName>
        <fullName evidence="1">Uncharacterized protein</fullName>
    </submittedName>
</protein>
<reference evidence="1 2" key="1">
    <citation type="journal article" date="2023" name="Life. Sci Alliance">
        <title>Evolutionary insights into 3D genome organization and epigenetic landscape of Vigna mungo.</title>
        <authorList>
            <person name="Junaid A."/>
            <person name="Singh B."/>
            <person name="Bhatia S."/>
        </authorList>
    </citation>
    <scope>NUCLEOTIDE SEQUENCE [LARGE SCALE GENOMIC DNA]</scope>
    <source>
        <strain evidence="1">Urdbean</strain>
    </source>
</reference>
<accession>A0AAQ3S9B6</accession>
<keyword evidence="2" id="KW-1185">Reference proteome</keyword>
<evidence type="ECO:0000313" key="2">
    <source>
        <dbReference type="Proteomes" id="UP001374535"/>
    </source>
</evidence>
<organism evidence="1 2">
    <name type="scientific">Vigna mungo</name>
    <name type="common">Black gram</name>
    <name type="synonym">Phaseolus mungo</name>
    <dbReference type="NCBI Taxonomy" id="3915"/>
    <lineage>
        <taxon>Eukaryota</taxon>
        <taxon>Viridiplantae</taxon>
        <taxon>Streptophyta</taxon>
        <taxon>Embryophyta</taxon>
        <taxon>Tracheophyta</taxon>
        <taxon>Spermatophyta</taxon>
        <taxon>Magnoliopsida</taxon>
        <taxon>eudicotyledons</taxon>
        <taxon>Gunneridae</taxon>
        <taxon>Pentapetalae</taxon>
        <taxon>rosids</taxon>
        <taxon>fabids</taxon>
        <taxon>Fabales</taxon>
        <taxon>Fabaceae</taxon>
        <taxon>Papilionoideae</taxon>
        <taxon>50 kb inversion clade</taxon>
        <taxon>NPAAA clade</taxon>
        <taxon>indigoferoid/millettioid clade</taxon>
        <taxon>Phaseoleae</taxon>
        <taxon>Vigna</taxon>
    </lineage>
</organism>
<proteinExistence type="predicted"/>
<dbReference type="Proteomes" id="UP001374535">
    <property type="component" value="Chromosome 2"/>
</dbReference>
<sequence length="118" mass="13425">MSRMAFQTALLHLKPDPNAICQTRSPLPTRPLASVYASSYQRELLEVLPKRWSVILEGSMCHSLSWRFFCNSSNTALPPAWMQKCSKASLKSGMYGFTLDIFNTFLRTSDRKNINCSE</sequence>
<name>A0AAQ3S9B6_VIGMU</name>
<dbReference type="EMBL" id="CP144699">
    <property type="protein sequence ID" value="WVZ21243.1"/>
    <property type="molecule type" value="Genomic_DNA"/>
</dbReference>
<gene>
    <name evidence="1" type="ORF">V8G54_008565</name>
</gene>
<dbReference type="AlphaFoldDB" id="A0AAQ3S9B6"/>
<evidence type="ECO:0000313" key="1">
    <source>
        <dbReference type="EMBL" id="WVZ21243.1"/>
    </source>
</evidence>